<sequence length="101" mass="10950">MSLRSFAANGEGGALITGPESARGDLQAAALRYLCSVGDVYRPSETSLRLVCAAQPCPRRQGLNTTLKTRSAKEGSIQKSKHVSLNCQDYSRARVYFQSLL</sequence>
<reference evidence="1" key="1">
    <citation type="submission" date="2023-12" db="EMBL/GenBank/DDBJ databases">
        <authorList>
            <person name="Brown T."/>
        </authorList>
    </citation>
    <scope>NUCLEOTIDE SEQUENCE</scope>
</reference>
<evidence type="ECO:0000313" key="2">
    <source>
        <dbReference type="Proteomes" id="UP001314169"/>
    </source>
</evidence>
<organism evidence="1 2">
    <name type="scientific">Pipistrellus nathusii</name>
    <name type="common">Nathusius' pipistrelle</name>
    <dbReference type="NCBI Taxonomy" id="59473"/>
    <lineage>
        <taxon>Eukaryota</taxon>
        <taxon>Metazoa</taxon>
        <taxon>Chordata</taxon>
        <taxon>Craniata</taxon>
        <taxon>Vertebrata</taxon>
        <taxon>Euteleostomi</taxon>
        <taxon>Mammalia</taxon>
        <taxon>Eutheria</taxon>
        <taxon>Laurasiatheria</taxon>
        <taxon>Chiroptera</taxon>
        <taxon>Yangochiroptera</taxon>
        <taxon>Vespertilionidae</taxon>
        <taxon>Pipistrellus</taxon>
    </lineage>
</organism>
<name>A0ABN9Z8W3_PIPNA</name>
<proteinExistence type="predicted"/>
<keyword evidence="2" id="KW-1185">Reference proteome</keyword>
<dbReference type="Proteomes" id="UP001314169">
    <property type="component" value="Chromosome 11"/>
</dbReference>
<gene>
    <name evidence="1" type="ORF">MPIPNATIZW_LOCUS3081</name>
</gene>
<accession>A0ABN9Z8W3</accession>
<evidence type="ECO:0000313" key="1">
    <source>
        <dbReference type="EMBL" id="CAK6434775.1"/>
    </source>
</evidence>
<protein>
    <submittedName>
        <fullName evidence="1">Uncharacterized protein</fullName>
    </submittedName>
</protein>
<dbReference type="EMBL" id="OY882868">
    <property type="protein sequence ID" value="CAK6434775.1"/>
    <property type="molecule type" value="Genomic_DNA"/>
</dbReference>